<feature type="transmembrane region" description="Helical" evidence="7">
    <location>
        <begin position="256"/>
        <end position="275"/>
    </location>
</feature>
<accession>A0A7C4PXW1</accession>
<dbReference type="GO" id="GO:0022857">
    <property type="term" value="F:transmembrane transporter activity"/>
    <property type="evidence" value="ECO:0007669"/>
    <property type="project" value="InterPro"/>
</dbReference>
<feature type="domain" description="Major facilitator superfamily (MFS) profile" evidence="8">
    <location>
        <begin position="22"/>
        <end position="400"/>
    </location>
</feature>
<dbReference type="PROSITE" id="PS50850">
    <property type="entry name" value="MFS"/>
    <property type="match status" value="1"/>
</dbReference>
<comment type="caution">
    <text evidence="9">The sequence shown here is derived from an EMBL/GenBank/DDBJ whole genome shotgun (WGS) entry which is preliminary data.</text>
</comment>
<evidence type="ECO:0000256" key="3">
    <source>
        <dbReference type="ARBA" id="ARBA00022448"/>
    </source>
</evidence>
<evidence type="ECO:0000256" key="5">
    <source>
        <dbReference type="ARBA" id="ARBA00022989"/>
    </source>
</evidence>
<dbReference type="GO" id="GO:0005886">
    <property type="term" value="C:plasma membrane"/>
    <property type="evidence" value="ECO:0007669"/>
    <property type="project" value="UniProtKB-SubCell"/>
</dbReference>
<keyword evidence="4 7" id="KW-0812">Transmembrane</keyword>
<protein>
    <submittedName>
        <fullName evidence="9">MFS transporter</fullName>
    </submittedName>
</protein>
<evidence type="ECO:0000256" key="7">
    <source>
        <dbReference type="SAM" id="Phobius"/>
    </source>
</evidence>
<evidence type="ECO:0000256" key="1">
    <source>
        <dbReference type="ARBA" id="ARBA00004651"/>
    </source>
</evidence>
<evidence type="ECO:0000256" key="2">
    <source>
        <dbReference type="ARBA" id="ARBA00008335"/>
    </source>
</evidence>
<dbReference type="AlphaFoldDB" id="A0A7C4PXW1"/>
<organism evidence="9">
    <name type="scientific">Bellilinea caldifistulae</name>
    <dbReference type="NCBI Taxonomy" id="360411"/>
    <lineage>
        <taxon>Bacteria</taxon>
        <taxon>Bacillati</taxon>
        <taxon>Chloroflexota</taxon>
        <taxon>Anaerolineae</taxon>
        <taxon>Anaerolineales</taxon>
        <taxon>Anaerolineaceae</taxon>
        <taxon>Bellilinea</taxon>
    </lineage>
</organism>
<keyword evidence="5 7" id="KW-1133">Transmembrane helix</keyword>
<keyword evidence="3" id="KW-0813">Transport</keyword>
<evidence type="ECO:0000256" key="4">
    <source>
        <dbReference type="ARBA" id="ARBA00022692"/>
    </source>
</evidence>
<dbReference type="InterPro" id="IPR011701">
    <property type="entry name" value="MFS"/>
</dbReference>
<evidence type="ECO:0000313" key="9">
    <source>
        <dbReference type="EMBL" id="HGS87645.1"/>
    </source>
</evidence>
<feature type="transmembrane region" description="Helical" evidence="7">
    <location>
        <begin position="20"/>
        <end position="38"/>
    </location>
</feature>
<dbReference type="Pfam" id="PF07690">
    <property type="entry name" value="MFS_1"/>
    <property type="match status" value="1"/>
</dbReference>
<comment type="subcellular location">
    <subcellularLocation>
        <location evidence="1">Cell membrane</location>
        <topology evidence="1">Multi-pass membrane protein</topology>
    </subcellularLocation>
</comment>
<dbReference type="SUPFAM" id="SSF103473">
    <property type="entry name" value="MFS general substrate transporter"/>
    <property type="match status" value="1"/>
</dbReference>
<evidence type="ECO:0000259" key="8">
    <source>
        <dbReference type="PROSITE" id="PS50850"/>
    </source>
</evidence>
<dbReference type="PANTHER" id="PTHR23514:SF3">
    <property type="entry name" value="BYPASS OF STOP CODON PROTEIN 6"/>
    <property type="match status" value="1"/>
</dbReference>
<feature type="transmembrane region" description="Helical" evidence="7">
    <location>
        <begin position="88"/>
        <end position="107"/>
    </location>
</feature>
<dbReference type="InterPro" id="IPR051788">
    <property type="entry name" value="MFS_Transporter"/>
</dbReference>
<dbReference type="PANTHER" id="PTHR23514">
    <property type="entry name" value="BYPASS OF STOP CODON PROTEIN 6"/>
    <property type="match status" value="1"/>
</dbReference>
<dbReference type="EMBL" id="DSXR01000084">
    <property type="protein sequence ID" value="HGS87645.1"/>
    <property type="molecule type" value="Genomic_DNA"/>
</dbReference>
<keyword evidence="6 7" id="KW-0472">Membrane</keyword>
<feature type="transmembrane region" description="Helical" evidence="7">
    <location>
        <begin position="311"/>
        <end position="333"/>
    </location>
</feature>
<sequence length="419" mass="44055">MMKPFENHVKVMALKTHSRWIVLVLCCLFFFSLGVTVASFGPLLPELSALNQVDLSRMGQIFTFYFMGSLISQLLSGPLSDRFGEKPLLLAATLLLMGSVAALPFSHTFPLSLLLFSLTGLGGGAIVLATNVLIARVYADRSISALNLLNLFFGVGAFFSPALVGLIAGQTGNGRQILWLVSGLLAVQVVLFLWLRIPAPGRAATQNLASGLGVLLRSRLVWLLAFLLMLYVGVENGFGGWITVYMQRTANLPYEQAALSASAFWLALTAGRLVTVGLGMRLSAVRILALSLGGALAGSLLMVVGRGNLTLSAAGILLTGFSFASIFPSTVSLSSASFPEQAGRAMSIINGMASIGAMLLPWLQGVLLNTISPAASTLLTLGGVVGMTLLLAAVRPLTRSTVPSSLPKPAAGFSDALNR</sequence>
<dbReference type="InterPro" id="IPR020846">
    <property type="entry name" value="MFS_dom"/>
</dbReference>
<comment type="similarity">
    <text evidence="2">Belongs to the major facilitator superfamily.</text>
</comment>
<feature type="transmembrane region" description="Helical" evidence="7">
    <location>
        <begin position="113"/>
        <end position="134"/>
    </location>
</feature>
<reference evidence="9" key="1">
    <citation type="journal article" date="2020" name="mSystems">
        <title>Genome- and Community-Level Interaction Insights into Carbon Utilization and Element Cycling Functions of Hydrothermarchaeota in Hydrothermal Sediment.</title>
        <authorList>
            <person name="Zhou Z."/>
            <person name="Liu Y."/>
            <person name="Xu W."/>
            <person name="Pan J."/>
            <person name="Luo Z.H."/>
            <person name="Li M."/>
        </authorList>
    </citation>
    <scope>NUCLEOTIDE SEQUENCE [LARGE SCALE GENOMIC DNA]</scope>
    <source>
        <strain evidence="9">SpSt-556</strain>
    </source>
</reference>
<feature type="transmembrane region" description="Helical" evidence="7">
    <location>
        <begin position="146"/>
        <end position="171"/>
    </location>
</feature>
<name>A0A7C4PXW1_9CHLR</name>
<gene>
    <name evidence="9" type="ORF">ENT17_08505</name>
</gene>
<feature type="transmembrane region" description="Helical" evidence="7">
    <location>
        <begin position="220"/>
        <end position="244"/>
    </location>
</feature>
<dbReference type="Gene3D" id="1.20.1250.20">
    <property type="entry name" value="MFS general substrate transporter like domains"/>
    <property type="match status" value="2"/>
</dbReference>
<evidence type="ECO:0000256" key="6">
    <source>
        <dbReference type="ARBA" id="ARBA00023136"/>
    </source>
</evidence>
<feature type="transmembrane region" description="Helical" evidence="7">
    <location>
        <begin position="287"/>
        <end position="305"/>
    </location>
</feature>
<feature type="transmembrane region" description="Helical" evidence="7">
    <location>
        <begin position="375"/>
        <end position="394"/>
    </location>
</feature>
<proteinExistence type="inferred from homology"/>
<dbReference type="InterPro" id="IPR036259">
    <property type="entry name" value="MFS_trans_sf"/>
</dbReference>
<feature type="transmembrane region" description="Helical" evidence="7">
    <location>
        <begin position="345"/>
        <end position="363"/>
    </location>
</feature>
<feature type="transmembrane region" description="Helical" evidence="7">
    <location>
        <begin position="58"/>
        <end position="76"/>
    </location>
</feature>
<feature type="transmembrane region" description="Helical" evidence="7">
    <location>
        <begin position="177"/>
        <end position="199"/>
    </location>
</feature>